<proteinExistence type="predicted"/>
<reference evidence="1 2" key="1">
    <citation type="submission" date="2021-12" db="EMBL/GenBank/DDBJ databases">
        <title>Discovery of the Pendulisporaceae a myxobacterial family with distinct sporulation behavior and unique specialized metabolism.</title>
        <authorList>
            <person name="Garcia R."/>
            <person name="Popoff A."/>
            <person name="Bader C.D."/>
            <person name="Loehr J."/>
            <person name="Walesch S."/>
            <person name="Walt C."/>
            <person name="Boldt J."/>
            <person name="Bunk B."/>
            <person name="Haeckl F.J.F.P.J."/>
            <person name="Gunesch A.P."/>
            <person name="Birkelbach J."/>
            <person name="Nuebel U."/>
            <person name="Pietschmann T."/>
            <person name="Bach T."/>
            <person name="Mueller R."/>
        </authorList>
    </citation>
    <scope>NUCLEOTIDE SEQUENCE [LARGE SCALE GENOMIC DNA]</scope>
    <source>
        <strain evidence="1 2">MSr12523</strain>
    </source>
</reference>
<name>A0ABZ2KKZ2_9BACT</name>
<evidence type="ECO:0000313" key="2">
    <source>
        <dbReference type="Proteomes" id="UP001379533"/>
    </source>
</evidence>
<organism evidence="1 2">
    <name type="scientific">Pendulispora brunnea</name>
    <dbReference type="NCBI Taxonomy" id="2905690"/>
    <lineage>
        <taxon>Bacteria</taxon>
        <taxon>Pseudomonadati</taxon>
        <taxon>Myxococcota</taxon>
        <taxon>Myxococcia</taxon>
        <taxon>Myxococcales</taxon>
        <taxon>Sorangiineae</taxon>
        <taxon>Pendulisporaceae</taxon>
        <taxon>Pendulispora</taxon>
    </lineage>
</organism>
<evidence type="ECO:0000313" key="1">
    <source>
        <dbReference type="EMBL" id="WXA97988.1"/>
    </source>
</evidence>
<keyword evidence="2" id="KW-1185">Reference proteome</keyword>
<sequence length="105" mass="12162">MVSLWRRDFGPDNSRDVVGVPSGNYRITLRASGEPSYQDAWEMSCRMGEIVGFATPYIWEHWKETRARLVGRVPEFVTYGEWGAIENVAPEWVADPSELRQKKER</sequence>
<dbReference type="Proteomes" id="UP001379533">
    <property type="component" value="Chromosome"/>
</dbReference>
<dbReference type="EMBL" id="CP089982">
    <property type="protein sequence ID" value="WXA97988.1"/>
    <property type="molecule type" value="Genomic_DNA"/>
</dbReference>
<dbReference type="RefSeq" id="WP_394848605.1">
    <property type="nucleotide sequence ID" value="NZ_CP089982.1"/>
</dbReference>
<protein>
    <submittedName>
        <fullName evidence="1">Uncharacterized protein</fullName>
    </submittedName>
</protein>
<accession>A0ABZ2KKZ2</accession>
<gene>
    <name evidence="1" type="ORF">LZC95_14245</name>
</gene>